<dbReference type="EMBL" id="JANTZM010000007">
    <property type="protein sequence ID" value="MCS4157789.1"/>
    <property type="molecule type" value="Genomic_DNA"/>
</dbReference>
<dbReference type="AlphaFoldDB" id="A0AAW5P8H1"/>
<sequence length="157" mass="17409">MARVLFALVREEYLRGVVGHPVVAGAESDFGVQLGPQSVEDQALMLVEYDGLGLSRPSGLGPKLKRYARLRRNGVYVRWATSTEKSHVRSLFTSDYRAPHFVRRIRVCDAGHEQTDVVIAPEKRGQSEIEQFISSSQCQTCNEQADDDAPTDKDGAS</sequence>
<proteinExistence type="predicted"/>
<dbReference type="RefSeq" id="WP_259258317.1">
    <property type="nucleotide sequence ID" value="NZ_JANTZM010000007.1"/>
</dbReference>
<comment type="caution">
    <text evidence="2">The sequence shown here is derived from an EMBL/GenBank/DDBJ whole genome shotgun (WGS) entry which is preliminary data.</text>
</comment>
<dbReference type="Proteomes" id="UP001155110">
    <property type="component" value="Unassembled WGS sequence"/>
</dbReference>
<organism evidence="2 3">
    <name type="scientific">Salinibacter ruber</name>
    <dbReference type="NCBI Taxonomy" id="146919"/>
    <lineage>
        <taxon>Bacteria</taxon>
        <taxon>Pseudomonadati</taxon>
        <taxon>Rhodothermota</taxon>
        <taxon>Rhodothermia</taxon>
        <taxon>Rhodothermales</taxon>
        <taxon>Salinibacteraceae</taxon>
        <taxon>Salinibacter</taxon>
    </lineage>
</organism>
<accession>A0AAW5P8H1</accession>
<name>A0AAW5P8H1_9BACT</name>
<feature type="region of interest" description="Disordered" evidence="1">
    <location>
        <begin position="135"/>
        <end position="157"/>
    </location>
</feature>
<gene>
    <name evidence="2" type="ORF">GGP99_001753</name>
</gene>
<protein>
    <submittedName>
        <fullName evidence="2">Uncharacterized protein</fullName>
    </submittedName>
</protein>
<evidence type="ECO:0000313" key="2">
    <source>
        <dbReference type="EMBL" id="MCS4157789.1"/>
    </source>
</evidence>
<evidence type="ECO:0000256" key="1">
    <source>
        <dbReference type="SAM" id="MobiDB-lite"/>
    </source>
</evidence>
<evidence type="ECO:0000313" key="3">
    <source>
        <dbReference type="Proteomes" id="UP001155110"/>
    </source>
</evidence>
<reference evidence="2" key="1">
    <citation type="submission" date="2022-08" db="EMBL/GenBank/DDBJ databases">
        <title>Genomic Encyclopedia of Type Strains, Phase V (KMG-V): Genome sequencing to study the core and pangenomes of soil and plant-associated prokaryotes.</title>
        <authorList>
            <person name="Whitman W."/>
        </authorList>
    </citation>
    <scope>NUCLEOTIDE SEQUENCE</scope>
    <source>
        <strain evidence="2">SP3002</strain>
    </source>
</reference>